<evidence type="ECO:0000313" key="1">
    <source>
        <dbReference type="EMBL" id="ODN00395.1"/>
    </source>
</evidence>
<evidence type="ECO:0000313" key="2">
    <source>
        <dbReference type="Proteomes" id="UP000094527"/>
    </source>
</evidence>
<dbReference type="Proteomes" id="UP000094527">
    <property type="component" value="Unassembled WGS sequence"/>
</dbReference>
<accession>A0A1D2N5Q3</accession>
<keyword evidence="2" id="KW-1185">Reference proteome</keyword>
<sequence length="79" mass="8709">SFKNGSDELDRILVSSGLLIGKLLKNSFEGMLLNVAFSCVEYPSPGEYYEYEAEDPIGQGDGDREVCTMKSTVKRLLAI</sequence>
<feature type="non-terminal residue" evidence="1">
    <location>
        <position position="1"/>
    </location>
</feature>
<protein>
    <submittedName>
        <fullName evidence="1">Uncharacterized protein</fullName>
    </submittedName>
</protein>
<dbReference type="AlphaFoldDB" id="A0A1D2N5Q3"/>
<name>A0A1D2N5Q3_ORCCI</name>
<organism evidence="1 2">
    <name type="scientific">Orchesella cincta</name>
    <name type="common">Springtail</name>
    <name type="synonym">Podura cincta</name>
    <dbReference type="NCBI Taxonomy" id="48709"/>
    <lineage>
        <taxon>Eukaryota</taxon>
        <taxon>Metazoa</taxon>
        <taxon>Ecdysozoa</taxon>
        <taxon>Arthropoda</taxon>
        <taxon>Hexapoda</taxon>
        <taxon>Collembola</taxon>
        <taxon>Entomobryomorpha</taxon>
        <taxon>Entomobryoidea</taxon>
        <taxon>Orchesellidae</taxon>
        <taxon>Orchesellinae</taxon>
        <taxon>Orchesella</taxon>
    </lineage>
</organism>
<comment type="caution">
    <text evidence="1">The sequence shown here is derived from an EMBL/GenBank/DDBJ whole genome shotgun (WGS) entry which is preliminary data.</text>
</comment>
<dbReference type="EMBL" id="LJIJ01000209">
    <property type="protein sequence ID" value="ODN00395.1"/>
    <property type="molecule type" value="Genomic_DNA"/>
</dbReference>
<proteinExistence type="predicted"/>
<gene>
    <name evidence="1" type="ORF">Ocin01_06286</name>
</gene>
<reference evidence="1 2" key="1">
    <citation type="journal article" date="2016" name="Genome Biol. Evol.">
        <title>Gene Family Evolution Reflects Adaptation to Soil Environmental Stressors in the Genome of the Collembolan Orchesella cincta.</title>
        <authorList>
            <person name="Faddeeva-Vakhrusheva A."/>
            <person name="Derks M.F."/>
            <person name="Anvar S.Y."/>
            <person name="Agamennone V."/>
            <person name="Suring W."/>
            <person name="Smit S."/>
            <person name="van Straalen N.M."/>
            <person name="Roelofs D."/>
        </authorList>
    </citation>
    <scope>NUCLEOTIDE SEQUENCE [LARGE SCALE GENOMIC DNA]</scope>
    <source>
        <tissue evidence="1">Mixed pool</tissue>
    </source>
</reference>